<dbReference type="EMBL" id="MKXD01000002">
    <property type="protein sequence ID" value="OLR20257.1"/>
    <property type="molecule type" value="Genomic_DNA"/>
</dbReference>
<organism evidence="1 2">
    <name type="scientific">Enterobacter kobei</name>
    <dbReference type="NCBI Taxonomy" id="208224"/>
    <lineage>
        <taxon>Bacteria</taxon>
        <taxon>Pseudomonadati</taxon>
        <taxon>Pseudomonadota</taxon>
        <taxon>Gammaproteobacteria</taxon>
        <taxon>Enterobacterales</taxon>
        <taxon>Enterobacteriaceae</taxon>
        <taxon>Enterobacter</taxon>
        <taxon>Enterobacter cloacae complex</taxon>
    </lineage>
</organism>
<comment type="caution">
    <text evidence="1">The sequence shown here is derived from an EMBL/GenBank/DDBJ whole genome shotgun (WGS) entry which is preliminary data.</text>
</comment>
<accession>A0ACC8S9S5</accession>
<evidence type="ECO:0000313" key="1">
    <source>
        <dbReference type="EMBL" id="OLR20257.1"/>
    </source>
</evidence>
<gene>
    <name evidence="1" type="ORF">BH713_06205</name>
</gene>
<reference evidence="1" key="1">
    <citation type="submission" date="2016-10" db="EMBL/GenBank/DDBJ databases">
        <authorList>
            <person name="Wang S."/>
            <person name="Zhu B."/>
        </authorList>
    </citation>
    <scope>NUCLEOTIDE SEQUENCE</scope>
    <source>
        <strain evidence="1">JCM 8580</strain>
    </source>
</reference>
<evidence type="ECO:0000313" key="2">
    <source>
        <dbReference type="Proteomes" id="UP000187000"/>
    </source>
</evidence>
<name>A0ACC8S9S5_9ENTR</name>
<sequence>MKRTLMVGMFAATLAILVGGGAAVGAIYYMKDQAPHASGDAAAASAAKPKAKKDGDEVFVTLPESLITLHDNSGNDRYMLLEVAMVADDEKASKKILADEPLYQSIIVSTLSDMEYDDVRKLKVSEIKQTLLTALKTQLKARDISAPYSDVLLKKVVYQ</sequence>
<dbReference type="Proteomes" id="UP000187000">
    <property type="component" value="Unassembled WGS sequence"/>
</dbReference>
<proteinExistence type="predicted"/>
<keyword evidence="2" id="KW-1185">Reference proteome</keyword>
<protein>
    <submittedName>
        <fullName evidence="1">Uncharacterized protein</fullName>
    </submittedName>
</protein>